<evidence type="ECO:0000313" key="2">
    <source>
        <dbReference type="Proteomes" id="UP000663901"/>
    </source>
</evidence>
<gene>
    <name evidence="1" type="ORF">H0Z12_06680</name>
</gene>
<dbReference type="Proteomes" id="UP000663901">
    <property type="component" value="Chromosome"/>
</dbReference>
<proteinExistence type="predicted"/>
<protein>
    <submittedName>
        <fullName evidence="1">Uncharacterized protein</fullName>
    </submittedName>
</protein>
<reference evidence="1" key="1">
    <citation type="submission" date="2020-07" db="EMBL/GenBank/DDBJ databases">
        <title>Genome Sequences for Panteoa spp. that cause Center Rot in Onions.</title>
        <authorList>
            <person name="Asselin J.A."/>
            <person name="Helmann T."/>
            <person name="Beer S."/>
            <person name="Stodghill P."/>
        </authorList>
    </citation>
    <scope>NUCLEOTIDE SEQUENCE</scope>
    <source>
        <strain evidence="1">OC5a</strain>
    </source>
</reference>
<accession>A0A8A4KC37</accession>
<sequence length="95" mass="10701">MTPRNLVRSGFCFLFLLLFTTGLHPSGVTPLQQALSVKGRSVIATMYRPVKKINRHERTAQTPFWEAVTTNALACRGGRVTRLLYKAALRRLKEA</sequence>
<evidence type="ECO:0000313" key="1">
    <source>
        <dbReference type="EMBL" id="QTC47250.1"/>
    </source>
</evidence>
<organism evidence="1 2">
    <name type="scientific">Pantoea ananas</name>
    <name type="common">Erwinia uredovora</name>
    <dbReference type="NCBI Taxonomy" id="553"/>
    <lineage>
        <taxon>Bacteria</taxon>
        <taxon>Pseudomonadati</taxon>
        <taxon>Pseudomonadota</taxon>
        <taxon>Gammaproteobacteria</taxon>
        <taxon>Enterobacterales</taxon>
        <taxon>Erwiniaceae</taxon>
        <taxon>Pantoea</taxon>
    </lineage>
</organism>
<name>A0A8A4KC37_PANAN</name>
<dbReference type="AlphaFoldDB" id="A0A8A4KC37"/>
<dbReference type="EMBL" id="CP059084">
    <property type="protein sequence ID" value="QTC47250.1"/>
    <property type="molecule type" value="Genomic_DNA"/>
</dbReference>
<dbReference type="RefSeq" id="WP_019106128.1">
    <property type="nucleotide sequence ID" value="NZ_CAEI01000121.1"/>
</dbReference>